<protein>
    <submittedName>
        <fullName evidence="1">Uncharacterized protein</fullName>
    </submittedName>
</protein>
<name>A0AAD4WH14_PRUDU</name>
<evidence type="ECO:0000313" key="2">
    <source>
        <dbReference type="Proteomes" id="UP001054821"/>
    </source>
</evidence>
<organism evidence="1 2">
    <name type="scientific">Prunus dulcis</name>
    <name type="common">Almond</name>
    <name type="synonym">Amygdalus dulcis</name>
    <dbReference type="NCBI Taxonomy" id="3755"/>
    <lineage>
        <taxon>Eukaryota</taxon>
        <taxon>Viridiplantae</taxon>
        <taxon>Streptophyta</taxon>
        <taxon>Embryophyta</taxon>
        <taxon>Tracheophyta</taxon>
        <taxon>Spermatophyta</taxon>
        <taxon>Magnoliopsida</taxon>
        <taxon>eudicotyledons</taxon>
        <taxon>Gunneridae</taxon>
        <taxon>Pentapetalae</taxon>
        <taxon>rosids</taxon>
        <taxon>fabids</taxon>
        <taxon>Rosales</taxon>
        <taxon>Rosaceae</taxon>
        <taxon>Amygdaloideae</taxon>
        <taxon>Amygdaleae</taxon>
        <taxon>Prunus</taxon>
    </lineage>
</organism>
<keyword evidence="2" id="KW-1185">Reference proteome</keyword>
<dbReference type="Proteomes" id="UP001054821">
    <property type="component" value="Chromosome 2"/>
</dbReference>
<gene>
    <name evidence="1" type="ORF">L3X38_011181</name>
</gene>
<dbReference type="AlphaFoldDB" id="A0AAD4WH14"/>
<comment type="caution">
    <text evidence="1">The sequence shown here is derived from an EMBL/GenBank/DDBJ whole genome shotgun (WGS) entry which is preliminary data.</text>
</comment>
<sequence>MSLPFVFPRKGTTKCQDRRLDECDQPTQHKRMGLIGRRKRRRRRKRNLSKRIFLWGNLLPQIGAFIESTRYTQSVLQTDFFNPPKPSKQPWLKANALGAKPPQRRTPERPNPRCHHEVQLLPAICSNLPSLPAHSSSFPGRSSNVPGLPECSSSLPWFQRIPSASQQVPAVSHGCQRVPTASENFQQPPMAASAFQQPLVAAHAVQPPPAATQPLQTTAIATGTQQQLCHLAAKIAAQPHSPVASSVVQPQGLGTGAATHDSAAIRDHLNSISGNSLVFKLFFPIECLQMQSTRLDVGQKGHSYRHVSGRRPNRPL</sequence>
<proteinExistence type="predicted"/>
<accession>A0AAD4WH14</accession>
<dbReference type="EMBL" id="JAJFAZ020000002">
    <property type="protein sequence ID" value="KAI5343305.1"/>
    <property type="molecule type" value="Genomic_DNA"/>
</dbReference>
<reference evidence="1 2" key="1">
    <citation type="journal article" date="2022" name="G3 (Bethesda)">
        <title>Whole-genome sequence and methylome profiling of the almond [Prunus dulcis (Mill.) D.A. Webb] cultivar 'Nonpareil'.</title>
        <authorList>
            <person name="D'Amico-Willman K.M."/>
            <person name="Ouma W.Z."/>
            <person name="Meulia T."/>
            <person name="Sideli G.M."/>
            <person name="Gradziel T.M."/>
            <person name="Fresnedo-Ramirez J."/>
        </authorList>
    </citation>
    <scope>NUCLEOTIDE SEQUENCE [LARGE SCALE GENOMIC DNA]</scope>
    <source>
        <strain evidence="1">Clone GOH B32 T37-40</strain>
    </source>
</reference>
<evidence type="ECO:0000313" key="1">
    <source>
        <dbReference type="EMBL" id="KAI5343305.1"/>
    </source>
</evidence>